<evidence type="ECO:0008006" key="3">
    <source>
        <dbReference type="Google" id="ProtNLM"/>
    </source>
</evidence>
<accession>A0ABD1FDG4</accession>
<proteinExistence type="predicted"/>
<keyword evidence="2" id="KW-1185">Reference proteome</keyword>
<dbReference type="PANTHER" id="PTHR47326">
    <property type="entry name" value="TRANSPOSABLE ELEMENT TC3 TRANSPOSASE-LIKE PROTEIN"/>
    <property type="match status" value="1"/>
</dbReference>
<protein>
    <recommendedName>
        <fullName evidence="3">DUF4817 domain-containing protein</fullName>
    </recommendedName>
</protein>
<dbReference type="EMBL" id="JBDJPC010000001">
    <property type="protein sequence ID" value="KAL1516206.1"/>
    <property type="molecule type" value="Genomic_DNA"/>
</dbReference>
<dbReference type="Proteomes" id="UP001566132">
    <property type="component" value="Unassembled WGS sequence"/>
</dbReference>
<gene>
    <name evidence="1" type="ORF">ABEB36_000125</name>
</gene>
<organism evidence="1 2">
    <name type="scientific">Hypothenemus hampei</name>
    <name type="common">Coffee berry borer</name>
    <dbReference type="NCBI Taxonomy" id="57062"/>
    <lineage>
        <taxon>Eukaryota</taxon>
        <taxon>Metazoa</taxon>
        <taxon>Ecdysozoa</taxon>
        <taxon>Arthropoda</taxon>
        <taxon>Hexapoda</taxon>
        <taxon>Insecta</taxon>
        <taxon>Pterygota</taxon>
        <taxon>Neoptera</taxon>
        <taxon>Endopterygota</taxon>
        <taxon>Coleoptera</taxon>
        <taxon>Polyphaga</taxon>
        <taxon>Cucujiformia</taxon>
        <taxon>Curculionidae</taxon>
        <taxon>Scolytinae</taxon>
        <taxon>Hypothenemus</taxon>
    </lineage>
</organism>
<sequence>MVRLSETQRIEILIMIGYGDRTRTQEVCELFNNKYPDRPITRLTISKVQGKFRNLGHVRDQSKSGRPAISEEKKLDVLLTVEENPFLSSRQIAMQQEISQSSVLKSLKQNKWHPYKVHLVQELNEDDFDRRIEFCETMMERCHNDLQF</sequence>
<comment type="caution">
    <text evidence="1">The sequence shown here is derived from an EMBL/GenBank/DDBJ whole genome shotgun (WGS) entry which is preliminary data.</text>
</comment>
<evidence type="ECO:0000313" key="2">
    <source>
        <dbReference type="Proteomes" id="UP001566132"/>
    </source>
</evidence>
<name>A0ABD1FDG4_HYPHA</name>
<evidence type="ECO:0000313" key="1">
    <source>
        <dbReference type="EMBL" id="KAL1516206.1"/>
    </source>
</evidence>
<dbReference type="PANTHER" id="PTHR47326:SF1">
    <property type="entry name" value="HTH PSQ-TYPE DOMAIN-CONTAINING PROTEIN"/>
    <property type="match status" value="1"/>
</dbReference>
<dbReference type="AlphaFoldDB" id="A0ABD1FDG4"/>
<reference evidence="1 2" key="1">
    <citation type="submission" date="2024-05" db="EMBL/GenBank/DDBJ databases">
        <title>Genetic variation in Jamaican populations of the coffee berry borer (Hypothenemus hampei).</title>
        <authorList>
            <person name="Errbii M."/>
            <person name="Myrie A."/>
        </authorList>
    </citation>
    <scope>NUCLEOTIDE SEQUENCE [LARGE SCALE GENOMIC DNA]</scope>
    <source>
        <strain evidence="1">JA-Hopewell-2020-01-JO</strain>
        <tissue evidence="1">Whole body</tissue>
    </source>
</reference>